<evidence type="ECO:0000313" key="1">
    <source>
        <dbReference type="EMBL" id="GFZ08057.1"/>
    </source>
</evidence>
<keyword evidence="2" id="KW-1185">Reference proteome</keyword>
<dbReference type="AlphaFoldDB" id="A0A7J0GB80"/>
<gene>
    <name evidence="1" type="ORF">Acr_19g0009940</name>
</gene>
<reference evidence="1 2" key="1">
    <citation type="submission" date="2019-07" db="EMBL/GenBank/DDBJ databases">
        <title>De Novo Assembly of kiwifruit Actinidia rufa.</title>
        <authorList>
            <person name="Sugita-Konishi S."/>
            <person name="Sato K."/>
            <person name="Mori E."/>
            <person name="Abe Y."/>
            <person name="Kisaki G."/>
            <person name="Hamano K."/>
            <person name="Suezawa K."/>
            <person name="Otani M."/>
            <person name="Fukuda T."/>
            <person name="Manabe T."/>
            <person name="Gomi K."/>
            <person name="Tabuchi M."/>
            <person name="Akimitsu K."/>
            <person name="Kataoka I."/>
        </authorList>
    </citation>
    <scope>NUCLEOTIDE SEQUENCE [LARGE SCALE GENOMIC DNA]</scope>
    <source>
        <strain evidence="2">cv. Fuchu</strain>
    </source>
</reference>
<name>A0A7J0GB80_9ERIC</name>
<accession>A0A7J0GB80</accession>
<dbReference type="Proteomes" id="UP000585474">
    <property type="component" value="Unassembled WGS sequence"/>
</dbReference>
<evidence type="ECO:0000313" key="2">
    <source>
        <dbReference type="Proteomes" id="UP000585474"/>
    </source>
</evidence>
<dbReference type="EMBL" id="BJWL01000019">
    <property type="protein sequence ID" value="GFZ08057.1"/>
    <property type="molecule type" value="Genomic_DNA"/>
</dbReference>
<sequence length="111" mass="13419">MRESTKEKRNIEMEKKYAAVYLLSLKLILHRVYMKLFHEDDLFYPLKIGSLDYFENEYNDLYAVAYESETKLFQYMRLEWDGHMRIYERVEGIEAIVDDVPASRLRTVLIP</sequence>
<proteinExistence type="predicted"/>
<comment type="caution">
    <text evidence="1">The sequence shown here is derived from an EMBL/GenBank/DDBJ whole genome shotgun (WGS) entry which is preliminary data.</text>
</comment>
<organism evidence="1 2">
    <name type="scientific">Actinidia rufa</name>
    <dbReference type="NCBI Taxonomy" id="165716"/>
    <lineage>
        <taxon>Eukaryota</taxon>
        <taxon>Viridiplantae</taxon>
        <taxon>Streptophyta</taxon>
        <taxon>Embryophyta</taxon>
        <taxon>Tracheophyta</taxon>
        <taxon>Spermatophyta</taxon>
        <taxon>Magnoliopsida</taxon>
        <taxon>eudicotyledons</taxon>
        <taxon>Gunneridae</taxon>
        <taxon>Pentapetalae</taxon>
        <taxon>asterids</taxon>
        <taxon>Ericales</taxon>
        <taxon>Actinidiaceae</taxon>
        <taxon>Actinidia</taxon>
    </lineage>
</organism>
<protein>
    <submittedName>
        <fullName evidence="1">Uncharacterized protein</fullName>
    </submittedName>
</protein>